<evidence type="ECO:0000313" key="2">
    <source>
        <dbReference type="Proteomes" id="UP001501444"/>
    </source>
</evidence>
<sequence length="169" mass="18667">MKRVPALTLWRPWTTCFTDIPEPAAKRIENRSWVTTYRGDVYLHGGKAWDDEALYLAEKIWKNTDPYYYVGDVRVCLATDEPILSGNPADHPGGVVAVAELIGICTASLNSNILRCDCGPWAFAGQAHWRFDKVRKVPEAVPCRGAQQLWALPADVEAAIQAQLAAVAS</sequence>
<dbReference type="Gene3D" id="2.30.130.30">
    <property type="entry name" value="Hypothetical protein"/>
    <property type="match status" value="1"/>
</dbReference>
<keyword evidence="2" id="KW-1185">Reference proteome</keyword>
<dbReference type="SUPFAM" id="SSF88697">
    <property type="entry name" value="PUA domain-like"/>
    <property type="match status" value="1"/>
</dbReference>
<dbReference type="RefSeq" id="WP_344613308.1">
    <property type="nucleotide sequence ID" value="NZ_BAAARV010000025.1"/>
</dbReference>
<dbReference type="Proteomes" id="UP001501444">
    <property type="component" value="Unassembled WGS sequence"/>
</dbReference>
<reference evidence="1 2" key="1">
    <citation type="journal article" date="2019" name="Int. J. Syst. Evol. Microbiol.">
        <title>The Global Catalogue of Microorganisms (GCM) 10K type strain sequencing project: providing services to taxonomists for standard genome sequencing and annotation.</title>
        <authorList>
            <consortium name="The Broad Institute Genomics Platform"/>
            <consortium name="The Broad Institute Genome Sequencing Center for Infectious Disease"/>
            <person name="Wu L."/>
            <person name="Ma J."/>
        </authorList>
    </citation>
    <scope>NUCLEOTIDE SEQUENCE [LARGE SCALE GENOMIC DNA]</scope>
    <source>
        <strain evidence="1 2">JCM 3272</strain>
    </source>
</reference>
<evidence type="ECO:0008006" key="3">
    <source>
        <dbReference type="Google" id="ProtNLM"/>
    </source>
</evidence>
<evidence type="ECO:0000313" key="1">
    <source>
        <dbReference type="EMBL" id="GAA2346646.1"/>
    </source>
</evidence>
<organism evidence="1 2">
    <name type="scientific">Dactylosporangium salmoneum</name>
    <dbReference type="NCBI Taxonomy" id="53361"/>
    <lineage>
        <taxon>Bacteria</taxon>
        <taxon>Bacillati</taxon>
        <taxon>Actinomycetota</taxon>
        <taxon>Actinomycetes</taxon>
        <taxon>Micromonosporales</taxon>
        <taxon>Micromonosporaceae</taxon>
        <taxon>Dactylosporangium</taxon>
    </lineage>
</organism>
<comment type="caution">
    <text evidence="1">The sequence shown here is derived from an EMBL/GenBank/DDBJ whole genome shotgun (WGS) entry which is preliminary data.</text>
</comment>
<proteinExistence type="predicted"/>
<protein>
    <recommendedName>
        <fullName evidence="3">ASCH domain-containing protein</fullName>
    </recommendedName>
</protein>
<dbReference type="InterPro" id="IPR015947">
    <property type="entry name" value="PUA-like_sf"/>
</dbReference>
<gene>
    <name evidence="1" type="ORF">GCM10010170_033580</name>
</gene>
<dbReference type="EMBL" id="BAAARV010000025">
    <property type="protein sequence ID" value="GAA2346646.1"/>
    <property type="molecule type" value="Genomic_DNA"/>
</dbReference>
<accession>A0ABN3G8T5</accession>
<name>A0ABN3G8T5_9ACTN</name>